<feature type="domain" description="GHMP kinase N-terminal" evidence="5">
    <location>
        <begin position="84"/>
        <end position="150"/>
    </location>
</feature>
<dbReference type="SUPFAM" id="SSF54211">
    <property type="entry name" value="Ribosomal protein S5 domain 2-like"/>
    <property type="match status" value="1"/>
</dbReference>
<evidence type="ECO:0000259" key="5">
    <source>
        <dbReference type="Pfam" id="PF00288"/>
    </source>
</evidence>
<reference evidence="6 7" key="1">
    <citation type="submission" date="2024-05" db="EMBL/GenBank/DDBJ databases">
        <authorList>
            <person name="Duchaud E."/>
        </authorList>
    </citation>
    <scope>NUCLEOTIDE SEQUENCE [LARGE SCALE GENOMIC DNA]</scope>
    <source>
        <strain evidence="6">Ena-SAMPLE-TAB-13-05-2024-13:56:06:370-140305</strain>
    </source>
</reference>
<keyword evidence="4" id="KW-0067">ATP-binding</keyword>
<dbReference type="InterPro" id="IPR012363">
    <property type="entry name" value="PduX"/>
</dbReference>
<dbReference type="InterPro" id="IPR020568">
    <property type="entry name" value="Ribosomal_Su5_D2-typ_SF"/>
</dbReference>
<gene>
    <name evidence="6" type="ORF">T190115A13A_60048</name>
</gene>
<keyword evidence="2" id="KW-0547">Nucleotide-binding</keyword>
<dbReference type="EC" id="2.7.1.177" evidence="6"/>
<keyword evidence="7" id="KW-1185">Reference proteome</keyword>
<proteinExistence type="predicted"/>
<dbReference type="EMBL" id="CAXJRC010000043">
    <property type="protein sequence ID" value="CAL2108053.1"/>
    <property type="molecule type" value="Genomic_DNA"/>
</dbReference>
<organism evidence="6 7">
    <name type="scientific">Tenacibaculum vairaonense</name>
    <dbReference type="NCBI Taxonomy" id="3137860"/>
    <lineage>
        <taxon>Bacteria</taxon>
        <taxon>Pseudomonadati</taxon>
        <taxon>Bacteroidota</taxon>
        <taxon>Flavobacteriia</taxon>
        <taxon>Flavobacteriales</taxon>
        <taxon>Flavobacteriaceae</taxon>
        <taxon>Tenacibaculum</taxon>
    </lineage>
</organism>
<dbReference type="PANTHER" id="PTHR43527">
    <property type="entry name" value="4-DIPHOSPHOCYTIDYL-2-C-METHYL-D-ERYTHRITOL KINASE, CHLOROPLASTIC"/>
    <property type="match status" value="1"/>
</dbReference>
<dbReference type="RefSeq" id="WP_348739632.1">
    <property type="nucleotide sequence ID" value="NZ_CAXJRC010000043.1"/>
</dbReference>
<dbReference type="PIRSF" id="PIRSF033887">
    <property type="entry name" value="PduX"/>
    <property type="match status" value="1"/>
</dbReference>
<dbReference type="Pfam" id="PF00288">
    <property type="entry name" value="GHMP_kinases_N"/>
    <property type="match status" value="1"/>
</dbReference>
<dbReference type="Proteomes" id="UP001497602">
    <property type="component" value="Unassembled WGS sequence"/>
</dbReference>
<dbReference type="InterPro" id="IPR006204">
    <property type="entry name" value="GHMP_kinase_N_dom"/>
</dbReference>
<evidence type="ECO:0000313" key="6">
    <source>
        <dbReference type="EMBL" id="CAL2108053.1"/>
    </source>
</evidence>
<comment type="caution">
    <text evidence="6">The sequence shown here is derived from an EMBL/GenBank/DDBJ whole genome shotgun (WGS) entry which is preliminary data.</text>
</comment>
<name>A0ABM9PQM0_9FLAO</name>
<dbReference type="InterPro" id="IPR014721">
    <property type="entry name" value="Ribsml_uS5_D2-typ_fold_subgr"/>
</dbReference>
<evidence type="ECO:0000256" key="1">
    <source>
        <dbReference type="ARBA" id="ARBA00022679"/>
    </source>
</evidence>
<dbReference type="PANTHER" id="PTHR43527:SF1">
    <property type="entry name" value="L-THREONINE KINASE"/>
    <property type="match status" value="1"/>
</dbReference>
<sequence length="311" mass="35130">MKYKEKTLLLDNHVEISPNKIIGKGHSFCHHGELLQGVFYCENLQEYVYGLTTLKCNLFSSRAMFIPNNTGKINITPTVNKKSKKAAELMIKYLNKNVGGDIFIQSNIIPKLGFGSSTADILSTMLAISDLYEVELTEDVLAKLAVKSEIASDSIMYQNDILFAQKKGVVIEEFKKKLPTMIVLGFDEAPENNGFDTVSMKPLQYSTQEKAEFQKLRLLLSEAAEKQDVNLLGEVATRSALVNQKYYPKKNLEKIIQIKDEKKASGVQISHSGDLVGLIWDPTTPFLHERIEESKQKLKNINIKSFWIFET</sequence>
<evidence type="ECO:0000256" key="2">
    <source>
        <dbReference type="ARBA" id="ARBA00022741"/>
    </source>
</evidence>
<evidence type="ECO:0000256" key="3">
    <source>
        <dbReference type="ARBA" id="ARBA00022777"/>
    </source>
</evidence>
<evidence type="ECO:0000313" key="7">
    <source>
        <dbReference type="Proteomes" id="UP001497602"/>
    </source>
</evidence>
<accession>A0ABM9PQM0</accession>
<keyword evidence="1 6" id="KW-0808">Transferase</keyword>
<evidence type="ECO:0000256" key="4">
    <source>
        <dbReference type="ARBA" id="ARBA00022840"/>
    </source>
</evidence>
<dbReference type="Gene3D" id="3.30.230.10">
    <property type="match status" value="1"/>
</dbReference>
<dbReference type="GO" id="GO:0016301">
    <property type="term" value="F:kinase activity"/>
    <property type="evidence" value="ECO:0007669"/>
    <property type="project" value="UniProtKB-KW"/>
</dbReference>
<keyword evidence="3 6" id="KW-0418">Kinase</keyword>
<protein>
    <submittedName>
        <fullName evidence="6">L-threonine kinase</fullName>
        <ecNumber evidence="6">2.7.1.177</ecNumber>
    </submittedName>
</protein>